<dbReference type="InterPro" id="IPR029039">
    <property type="entry name" value="Flavoprotein-like_sf"/>
</dbReference>
<dbReference type="InterPro" id="IPR017900">
    <property type="entry name" value="4Fe4S_Fe_S_CS"/>
</dbReference>
<dbReference type="PROSITE" id="PS00198">
    <property type="entry name" value="4FE4S_FER_1"/>
    <property type="match status" value="1"/>
</dbReference>
<evidence type="ECO:0000313" key="2">
    <source>
        <dbReference type="EMBL" id="MPM12137.1"/>
    </source>
</evidence>
<accession>A0A644X882</accession>
<sequence length="266" mass="30430">MKIDLKYFTGTGNSWKILSTCAKVFENNHHAVSISPITNNGQLSSDADIIGLCFPVYAFGIPRVCRRYLRQIPKFPASRNVFIIITAGKHDEAGFSVNECVKILRKKNCQIIYTAVVEMPANWITYMNPPSQEEARSIIEKGTTSAITISEDILKNTHKYHHFNIPHNYSRFGLYQKYYLFKFIGIQNMWRTFDVYESCNGCGLFEKICPTGSIKIRQCKPAWSSSCEQCMRCVNYCPEKAVYQSMGGGTIGRNRYHVSDFKPHEK</sequence>
<dbReference type="Gene3D" id="3.40.50.360">
    <property type="match status" value="1"/>
</dbReference>
<protein>
    <recommendedName>
        <fullName evidence="1">4Fe-4S ferredoxin-type domain-containing protein</fullName>
    </recommendedName>
</protein>
<gene>
    <name evidence="2" type="ORF">SDC9_58489</name>
</gene>
<dbReference type="AlphaFoldDB" id="A0A644X882"/>
<dbReference type="NCBIfam" id="NF038196">
    <property type="entry name" value="ferrodoxin_EFR1"/>
    <property type="match status" value="1"/>
</dbReference>
<name>A0A644X882_9ZZZZ</name>
<proteinExistence type="predicted"/>
<dbReference type="EMBL" id="VSSQ01001926">
    <property type="protein sequence ID" value="MPM12137.1"/>
    <property type="molecule type" value="Genomic_DNA"/>
</dbReference>
<comment type="caution">
    <text evidence="2">The sequence shown here is derived from an EMBL/GenBank/DDBJ whole genome shotgun (WGS) entry which is preliminary data.</text>
</comment>
<dbReference type="PROSITE" id="PS51379">
    <property type="entry name" value="4FE4S_FER_2"/>
    <property type="match status" value="1"/>
</dbReference>
<dbReference type="Gene3D" id="3.30.70.20">
    <property type="match status" value="1"/>
</dbReference>
<organism evidence="2">
    <name type="scientific">bioreactor metagenome</name>
    <dbReference type="NCBI Taxonomy" id="1076179"/>
    <lineage>
        <taxon>unclassified sequences</taxon>
        <taxon>metagenomes</taxon>
        <taxon>ecological metagenomes</taxon>
    </lineage>
</organism>
<dbReference type="SUPFAM" id="SSF54862">
    <property type="entry name" value="4Fe-4S ferredoxins"/>
    <property type="match status" value="1"/>
</dbReference>
<reference evidence="2" key="1">
    <citation type="submission" date="2019-08" db="EMBL/GenBank/DDBJ databases">
        <authorList>
            <person name="Kucharzyk K."/>
            <person name="Murdoch R.W."/>
            <person name="Higgins S."/>
            <person name="Loffler F."/>
        </authorList>
    </citation>
    <scope>NUCLEOTIDE SEQUENCE</scope>
</reference>
<feature type="domain" description="4Fe-4S ferredoxin-type" evidence="1">
    <location>
        <begin position="189"/>
        <end position="219"/>
    </location>
</feature>
<dbReference type="SUPFAM" id="SSF52218">
    <property type="entry name" value="Flavoproteins"/>
    <property type="match status" value="1"/>
</dbReference>
<evidence type="ECO:0000259" key="1">
    <source>
        <dbReference type="PROSITE" id="PS51379"/>
    </source>
</evidence>
<dbReference type="InterPro" id="IPR047964">
    <property type="entry name" value="EFR1-like"/>
</dbReference>
<dbReference type="InterPro" id="IPR017896">
    <property type="entry name" value="4Fe4S_Fe-S-bd"/>
</dbReference>